<organism evidence="7 8">
    <name type="scientific">candidate division WOR-3 bacterium JGI_Cruoil_03_44_89</name>
    <dbReference type="NCBI Taxonomy" id="1973748"/>
    <lineage>
        <taxon>Bacteria</taxon>
        <taxon>Bacteria division WOR-3</taxon>
    </lineage>
</organism>
<dbReference type="Pfam" id="PF00696">
    <property type="entry name" value="AA_kinase"/>
    <property type="match status" value="1"/>
</dbReference>
<protein>
    <recommendedName>
        <fullName evidence="4 5">Carbamate kinase</fullName>
    </recommendedName>
</protein>
<comment type="similarity">
    <text evidence="1 5">Belongs to the carbamate kinase family.</text>
</comment>
<comment type="caution">
    <text evidence="7">The sequence shown here is derived from an EMBL/GenBank/DDBJ whole genome shotgun (WGS) entry which is preliminary data.</text>
</comment>
<dbReference type="SUPFAM" id="SSF53633">
    <property type="entry name" value="Carbamate kinase-like"/>
    <property type="match status" value="1"/>
</dbReference>
<evidence type="ECO:0000256" key="2">
    <source>
        <dbReference type="ARBA" id="ARBA00022679"/>
    </source>
</evidence>
<dbReference type="InterPro" id="IPR001048">
    <property type="entry name" value="Asp/Glu/Uridylate_kinase"/>
</dbReference>
<dbReference type="PANTHER" id="PTHR30409">
    <property type="entry name" value="CARBAMATE KINASE"/>
    <property type="match status" value="1"/>
</dbReference>
<dbReference type="PRINTS" id="PR01469">
    <property type="entry name" value="CARBMTKINASE"/>
</dbReference>
<dbReference type="InterPro" id="IPR036393">
    <property type="entry name" value="AceGlu_kinase-like_sf"/>
</dbReference>
<dbReference type="GO" id="GO:0005829">
    <property type="term" value="C:cytosol"/>
    <property type="evidence" value="ECO:0007669"/>
    <property type="project" value="TreeGrafter"/>
</dbReference>
<evidence type="ECO:0000259" key="6">
    <source>
        <dbReference type="Pfam" id="PF00696"/>
    </source>
</evidence>
<feature type="domain" description="Aspartate/glutamate/uridylate kinase" evidence="6">
    <location>
        <begin position="4"/>
        <end position="293"/>
    </location>
</feature>
<dbReference type="PANTHER" id="PTHR30409:SF1">
    <property type="entry name" value="CARBAMATE KINASE-RELATED"/>
    <property type="match status" value="1"/>
</dbReference>
<evidence type="ECO:0000256" key="5">
    <source>
        <dbReference type="PIRNR" id="PIRNR000723"/>
    </source>
</evidence>
<dbReference type="FunFam" id="3.40.1160.10:FF:000007">
    <property type="entry name" value="Carbamate kinase"/>
    <property type="match status" value="1"/>
</dbReference>
<dbReference type="NCBIfam" id="NF009007">
    <property type="entry name" value="PRK12352.1"/>
    <property type="match status" value="1"/>
</dbReference>
<dbReference type="GO" id="GO:0008804">
    <property type="term" value="F:carbamate kinase activity"/>
    <property type="evidence" value="ECO:0007669"/>
    <property type="project" value="UniProtKB-UniRule"/>
</dbReference>
<keyword evidence="2 5" id="KW-0808">Transferase</keyword>
<dbReference type="InterPro" id="IPR003964">
    <property type="entry name" value="Carb_kinase"/>
</dbReference>
<evidence type="ECO:0000313" key="8">
    <source>
        <dbReference type="Proteomes" id="UP000215215"/>
    </source>
</evidence>
<evidence type="ECO:0000256" key="1">
    <source>
        <dbReference type="ARBA" id="ARBA00011066"/>
    </source>
</evidence>
<dbReference type="NCBIfam" id="TIGR00746">
    <property type="entry name" value="arcC"/>
    <property type="match status" value="1"/>
</dbReference>
<sequence length="312" mass="34304">MPRIAVVAIGGNSLIKDKEHRTVSDQYEAVRETCRHISKLVDVGYETVITHGNGPQVGFILMRSELARKKLHTIPIDSADADTQGAIGYNIQMALGNEFRERGIKKEVVTVVTQVVVDRNDEAFKNPTKPIGPFYTKEQAAENEKRFGWNIIEDAGRGYRRVVPSPIPQKIVELDAIETLIKDGFVVVAVGGGGIPVVEEDGRLKGVKAVIDKDYASSLLARKIKAELFLISTSIEKVYLNFNTPQMKAIDTMKVAEAEEYLFQGHFAEGSMAPKIRASISFLRAGGKEAIITTPKKIEDAVRGITGTRIVP</sequence>
<name>A0A235BPK7_UNCW3</name>
<dbReference type="Gene3D" id="3.40.1160.10">
    <property type="entry name" value="Acetylglutamate kinase-like"/>
    <property type="match status" value="1"/>
</dbReference>
<dbReference type="Proteomes" id="UP000215215">
    <property type="component" value="Unassembled WGS sequence"/>
</dbReference>
<proteinExistence type="inferred from homology"/>
<evidence type="ECO:0000256" key="3">
    <source>
        <dbReference type="ARBA" id="ARBA00022777"/>
    </source>
</evidence>
<accession>A0A235BPK7</accession>
<dbReference type="CDD" id="cd04235">
    <property type="entry name" value="AAK_CK"/>
    <property type="match status" value="1"/>
</dbReference>
<reference evidence="7 8" key="1">
    <citation type="submission" date="2017-07" db="EMBL/GenBank/DDBJ databases">
        <title>Recovery of genomes from metagenomes via a dereplication, aggregation, and scoring strategy.</title>
        <authorList>
            <person name="Sieber C.M."/>
            <person name="Probst A.J."/>
            <person name="Sharrar A."/>
            <person name="Thomas B.C."/>
            <person name="Hess M."/>
            <person name="Tringe S.G."/>
            <person name="Banfield J.F."/>
        </authorList>
    </citation>
    <scope>NUCLEOTIDE SEQUENCE [LARGE SCALE GENOMIC DNA]</scope>
    <source>
        <strain evidence="7">JGI_Cruoil_03_44_89</strain>
    </source>
</reference>
<evidence type="ECO:0000313" key="7">
    <source>
        <dbReference type="EMBL" id="OYD13667.1"/>
    </source>
</evidence>
<keyword evidence="3 5" id="KW-0418">Kinase</keyword>
<dbReference type="PIRSF" id="PIRSF000723">
    <property type="entry name" value="Carbamate_kin"/>
    <property type="match status" value="1"/>
</dbReference>
<evidence type="ECO:0000256" key="4">
    <source>
        <dbReference type="NCBIfam" id="TIGR00746"/>
    </source>
</evidence>
<gene>
    <name evidence="7" type="primary">arcC</name>
    <name evidence="7" type="ORF">CH333_10520</name>
</gene>
<dbReference type="GO" id="GO:0019546">
    <property type="term" value="P:L-arginine deiminase pathway"/>
    <property type="evidence" value="ECO:0007669"/>
    <property type="project" value="TreeGrafter"/>
</dbReference>
<dbReference type="AlphaFoldDB" id="A0A235BPK7"/>
<dbReference type="EMBL" id="NOZQ01000228">
    <property type="protein sequence ID" value="OYD13667.1"/>
    <property type="molecule type" value="Genomic_DNA"/>
</dbReference>